<name>A0A239BNH6_9BACT</name>
<gene>
    <name evidence="2" type="ORF">SAMN06296052_10233</name>
</gene>
<feature type="domain" description="Glycosyltransferase 2-like" evidence="1">
    <location>
        <begin position="7"/>
        <end position="128"/>
    </location>
</feature>
<keyword evidence="3" id="KW-1185">Reference proteome</keyword>
<accession>A0A239BNH6</accession>
<dbReference type="GO" id="GO:0016758">
    <property type="term" value="F:hexosyltransferase activity"/>
    <property type="evidence" value="ECO:0007669"/>
    <property type="project" value="UniProtKB-ARBA"/>
</dbReference>
<sequence>MQQPLVSIIIPVYNSAKFLAAAVSAVQRQTYDNTEIIIIDDASTDNTYELAKTYESETCIVLRQNKAGAATARNLGLKNATGKYVQFLDVDDFLSEEKIEQQVKALDNQESKVAVCYYIEFFNEEELCLGNTSVDQSDFIYSSDSPADFLINLYGGNGKPNFIQTNSWLVPKALIEKVGGWRNYIWLDDDGEFFARVVLASSGVVYVPGVYNYYRRSTSESNLSNSTNKKYIQNALLSIDLKYEYLKQSTCGGNMNKAIATQYLHFAVYTYPKYKLISRMAYRRYKSIGATVAPPKLGGKCVEFTKYAFGWKIARLIRYYLRERST</sequence>
<protein>
    <submittedName>
        <fullName evidence="2">Glycosyl transferase family 2</fullName>
    </submittedName>
</protein>
<dbReference type="OrthoDB" id="9802649at2"/>
<dbReference type="SUPFAM" id="SSF53448">
    <property type="entry name" value="Nucleotide-diphospho-sugar transferases"/>
    <property type="match status" value="1"/>
</dbReference>
<dbReference type="AlphaFoldDB" id="A0A239BNH6"/>
<dbReference type="Proteomes" id="UP000198432">
    <property type="component" value="Unassembled WGS sequence"/>
</dbReference>
<proteinExistence type="predicted"/>
<dbReference type="EMBL" id="FZOQ01000002">
    <property type="protein sequence ID" value="SNS08941.1"/>
    <property type="molecule type" value="Genomic_DNA"/>
</dbReference>
<dbReference type="InterPro" id="IPR001173">
    <property type="entry name" value="Glyco_trans_2-like"/>
</dbReference>
<organism evidence="2 3">
    <name type="scientific">Pontibacter ummariensis</name>
    <dbReference type="NCBI Taxonomy" id="1610492"/>
    <lineage>
        <taxon>Bacteria</taxon>
        <taxon>Pseudomonadati</taxon>
        <taxon>Bacteroidota</taxon>
        <taxon>Cytophagia</taxon>
        <taxon>Cytophagales</taxon>
        <taxon>Hymenobacteraceae</taxon>
        <taxon>Pontibacter</taxon>
    </lineage>
</organism>
<evidence type="ECO:0000259" key="1">
    <source>
        <dbReference type="Pfam" id="PF00535"/>
    </source>
</evidence>
<dbReference type="Gene3D" id="3.90.550.10">
    <property type="entry name" value="Spore Coat Polysaccharide Biosynthesis Protein SpsA, Chain A"/>
    <property type="match status" value="1"/>
</dbReference>
<dbReference type="Pfam" id="PF00535">
    <property type="entry name" value="Glycos_transf_2"/>
    <property type="match status" value="1"/>
</dbReference>
<dbReference type="CDD" id="cd00761">
    <property type="entry name" value="Glyco_tranf_GTA_type"/>
    <property type="match status" value="1"/>
</dbReference>
<evidence type="ECO:0000313" key="2">
    <source>
        <dbReference type="EMBL" id="SNS08941.1"/>
    </source>
</evidence>
<reference evidence="3" key="1">
    <citation type="submission" date="2017-06" db="EMBL/GenBank/DDBJ databases">
        <authorList>
            <person name="Varghese N."/>
            <person name="Submissions S."/>
        </authorList>
    </citation>
    <scope>NUCLEOTIDE SEQUENCE [LARGE SCALE GENOMIC DNA]</scope>
    <source>
        <strain evidence="3">NKM1</strain>
    </source>
</reference>
<dbReference type="RefSeq" id="WP_089317531.1">
    <property type="nucleotide sequence ID" value="NZ_FZOQ01000002.1"/>
</dbReference>
<evidence type="ECO:0000313" key="3">
    <source>
        <dbReference type="Proteomes" id="UP000198432"/>
    </source>
</evidence>
<dbReference type="InterPro" id="IPR029044">
    <property type="entry name" value="Nucleotide-diphossugar_trans"/>
</dbReference>
<dbReference type="PANTHER" id="PTHR22916">
    <property type="entry name" value="GLYCOSYLTRANSFERASE"/>
    <property type="match status" value="1"/>
</dbReference>
<keyword evidence="2" id="KW-0808">Transferase</keyword>